<evidence type="ECO:0000256" key="2">
    <source>
        <dbReference type="ARBA" id="ARBA00021310"/>
    </source>
</evidence>
<dbReference type="KEGG" id="jda:BW727_100777"/>
<protein>
    <recommendedName>
        <fullName evidence="2 7">DNA repair protein RecO</fullName>
    </recommendedName>
    <alternativeName>
        <fullName evidence="6 7">Recombination protein O</fullName>
    </alternativeName>
</protein>
<evidence type="ECO:0000256" key="3">
    <source>
        <dbReference type="ARBA" id="ARBA00022763"/>
    </source>
</evidence>
<proteinExistence type="inferred from homology"/>
<reference evidence="9 10" key="1">
    <citation type="journal article" date="2014" name="Int. J. Syst. Evol. Microbiol.">
        <title>Jeotgalibaca dankookensis gen. nov., sp. nov., a member of the family Carnobacteriaceae, isolated from seujeot (Korean traditional food).</title>
        <authorList>
            <person name="Lee D.G."/>
            <person name="Trujillo M.E."/>
            <person name="Kang H."/>
            <person name="Ahn T.Y."/>
        </authorList>
    </citation>
    <scope>NUCLEOTIDE SEQUENCE [LARGE SCALE GENOMIC DNA]</scope>
    <source>
        <strain evidence="9 10">EX-07</strain>
    </source>
</reference>
<dbReference type="SUPFAM" id="SSF57863">
    <property type="entry name" value="ArfGap/RecO-like zinc finger"/>
    <property type="match status" value="1"/>
</dbReference>
<evidence type="ECO:0000256" key="6">
    <source>
        <dbReference type="ARBA" id="ARBA00033409"/>
    </source>
</evidence>
<dbReference type="InterPro" id="IPR003717">
    <property type="entry name" value="RecO"/>
</dbReference>
<dbReference type="Gene3D" id="1.20.1440.120">
    <property type="entry name" value="Recombination protein O, C-terminal domain"/>
    <property type="match status" value="1"/>
</dbReference>
<evidence type="ECO:0000256" key="5">
    <source>
        <dbReference type="ARBA" id="ARBA00023204"/>
    </source>
</evidence>
<comment type="similarity">
    <text evidence="1 7">Belongs to the RecO family.</text>
</comment>
<keyword evidence="3 7" id="KW-0227">DNA damage</keyword>
<keyword evidence="10" id="KW-1185">Reference proteome</keyword>
<dbReference type="Proteomes" id="UP000188993">
    <property type="component" value="Chromosome"/>
</dbReference>
<evidence type="ECO:0000256" key="1">
    <source>
        <dbReference type="ARBA" id="ARBA00007452"/>
    </source>
</evidence>
<dbReference type="SUPFAM" id="SSF50249">
    <property type="entry name" value="Nucleic acid-binding proteins"/>
    <property type="match status" value="1"/>
</dbReference>
<evidence type="ECO:0000256" key="7">
    <source>
        <dbReference type="HAMAP-Rule" id="MF_00201"/>
    </source>
</evidence>
<keyword evidence="4 7" id="KW-0233">DNA recombination</keyword>
<dbReference type="GO" id="GO:0006302">
    <property type="term" value="P:double-strand break repair"/>
    <property type="evidence" value="ECO:0007669"/>
    <property type="project" value="TreeGrafter"/>
</dbReference>
<name>A0A1S6INU4_9LACT</name>
<sequence>MGTVKKTMSKKQNQTFDAIVISVRKHKEKDALVKLFTQEHGKRMFFVRSYFKSNHALKTALLPFSYSTFTGSIQDQGLCFLQDYKASKNFRLIHEDVYRNAYATYLANLSDAAIEDGIKDEKLFQLLLQSYESIDKGLDAEIIVNIFEMHLLRYFGVHPQLDACRICGSKKEPFDFSARFSGVLCTNHFHEDPHRLHINPAAIYFSRMFLSLIPEQVSEISIRKENKQAIREFIDFLYDEYVGIRLKSKTYIDQMYAWEETLQIVVKDKKDKDA</sequence>
<comment type="function">
    <text evidence="7">Involved in DNA repair and RecF pathway recombination.</text>
</comment>
<dbReference type="GO" id="GO:0043590">
    <property type="term" value="C:bacterial nucleoid"/>
    <property type="evidence" value="ECO:0007669"/>
    <property type="project" value="TreeGrafter"/>
</dbReference>
<evidence type="ECO:0000259" key="8">
    <source>
        <dbReference type="Pfam" id="PF11967"/>
    </source>
</evidence>
<dbReference type="InterPro" id="IPR022572">
    <property type="entry name" value="DNA_rep/recomb_RecO_N"/>
</dbReference>
<dbReference type="Pfam" id="PF11967">
    <property type="entry name" value="RecO_N"/>
    <property type="match status" value="1"/>
</dbReference>
<dbReference type="InterPro" id="IPR042242">
    <property type="entry name" value="RecO_C"/>
</dbReference>
<gene>
    <name evidence="7 9" type="primary">recO</name>
    <name evidence="9" type="ORF">BW727_100777</name>
</gene>
<dbReference type="GO" id="GO:0006310">
    <property type="term" value="P:DNA recombination"/>
    <property type="evidence" value="ECO:0007669"/>
    <property type="project" value="UniProtKB-UniRule"/>
</dbReference>
<dbReference type="PANTHER" id="PTHR33991:SF1">
    <property type="entry name" value="DNA REPAIR PROTEIN RECO"/>
    <property type="match status" value="1"/>
</dbReference>
<dbReference type="InterPro" id="IPR012340">
    <property type="entry name" value="NA-bd_OB-fold"/>
</dbReference>
<dbReference type="HAMAP" id="MF_00201">
    <property type="entry name" value="RecO"/>
    <property type="match status" value="1"/>
</dbReference>
<evidence type="ECO:0000313" key="9">
    <source>
        <dbReference type="EMBL" id="AQS53170.1"/>
    </source>
</evidence>
<dbReference type="PANTHER" id="PTHR33991">
    <property type="entry name" value="DNA REPAIR PROTEIN RECO"/>
    <property type="match status" value="1"/>
</dbReference>
<dbReference type="InterPro" id="IPR037278">
    <property type="entry name" value="ARFGAP/RecO"/>
</dbReference>
<dbReference type="EMBL" id="CP019728">
    <property type="protein sequence ID" value="AQS53170.1"/>
    <property type="molecule type" value="Genomic_DNA"/>
</dbReference>
<dbReference type="Gene3D" id="2.40.50.140">
    <property type="entry name" value="Nucleic acid-binding proteins"/>
    <property type="match status" value="1"/>
</dbReference>
<evidence type="ECO:0000313" key="10">
    <source>
        <dbReference type="Proteomes" id="UP000188993"/>
    </source>
</evidence>
<dbReference type="NCBIfam" id="TIGR00613">
    <property type="entry name" value="reco"/>
    <property type="match status" value="1"/>
</dbReference>
<keyword evidence="5 7" id="KW-0234">DNA repair</keyword>
<dbReference type="Pfam" id="PF02565">
    <property type="entry name" value="RecO_C"/>
    <property type="match status" value="1"/>
</dbReference>
<dbReference type="STRING" id="708126.BW727_100777"/>
<organism evidence="9 10">
    <name type="scientific">Jeotgalibaca dankookensis</name>
    <dbReference type="NCBI Taxonomy" id="708126"/>
    <lineage>
        <taxon>Bacteria</taxon>
        <taxon>Bacillati</taxon>
        <taxon>Bacillota</taxon>
        <taxon>Bacilli</taxon>
        <taxon>Lactobacillales</taxon>
        <taxon>Carnobacteriaceae</taxon>
        <taxon>Jeotgalibaca</taxon>
    </lineage>
</organism>
<dbReference type="AlphaFoldDB" id="A0A1S6INU4"/>
<accession>A0A1S6INU4</accession>
<feature type="domain" description="DNA replication/recombination mediator RecO N-terminal" evidence="8">
    <location>
        <begin position="15"/>
        <end position="89"/>
    </location>
</feature>
<evidence type="ECO:0000256" key="4">
    <source>
        <dbReference type="ARBA" id="ARBA00023172"/>
    </source>
</evidence>